<dbReference type="SMART" id="SM00442">
    <property type="entry name" value="FGF"/>
    <property type="match status" value="1"/>
</dbReference>
<proteinExistence type="inferred from homology"/>
<dbReference type="CDD" id="cd23307">
    <property type="entry name" value="beta-trefoil_FGF8-like"/>
    <property type="match status" value="1"/>
</dbReference>
<dbReference type="Pfam" id="PF00167">
    <property type="entry name" value="FGF"/>
    <property type="match status" value="1"/>
</dbReference>
<name>A0A8X6P2W1_NEPPI</name>
<evidence type="ECO:0000256" key="1">
    <source>
        <dbReference type="ARBA" id="ARBA00007936"/>
    </source>
</evidence>
<dbReference type="SUPFAM" id="SSF50353">
    <property type="entry name" value="Cytokine"/>
    <property type="match status" value="1"/>
</dbReference>
<comment type="similarity">
    <text evidence="1">Belongs to the heparin-binding growth factors family.</text>
</comment>
<dbReference type="InterPro" id="IPR008996">
    <property type="entry name" value="IL1/FGF"/>
</dbReference>
<evidence type="ECO:0000313" key="2">
    <source>
        <dbReference type="EMBL" id="GFT47557.1"/>
    </source>
</evidence>
<reference evidence="2" key="1">
    <citation type="submission" date="2020-08" db="EMBL/GenBank/DDBJ databases">
        <title>Multicomponent nature underlies the extraordinary mechanical properties of spider dragline silk.</title>
        <authorList>
            <person name="Kono N."/>
            <person name="Nakamura H."/>
            <person name="Mori M."/>
            <person name="Yoshida Y."/>
            <person name="Ohtoshi R."/>
            <person name="Malay A.D."/>
            <person name="Moran D.A.P."/>
            <person name="Tomita M."/>
            <person name="Numata K."/>
            <person name="Arakawa K."/>
        </authorList>
    </citation>
    <scope>NUCLEOTIDE SEQUENCE</scope>
</reference>
<dbReference type="Gene3D" id="2.80.10.50">
    <property type="match status" value="1"/>
</dbReference>
<evidence type="ECO:0000313" key="3">
    <source>
        <dbReference type="Proteomes" id="UP000887013"/>
    </source>
</evidence>
<accession>A0A8X6P2W1</accession>
<dbReference type="EMBL" id="BMAW01016158">
    <property type="protein sequence ID" value="GFT47557.1"/>
    <property type="molecule type" value="Genomic_DNA"/>
</dbReference>
<dbReference type="PANTHER" id="PTHR11486">
    <property type="entry name" value="FIBROBLAST GROWTH FACTOR"/>
    <property type="match status" value="1"/>
</dbReference>
<dbReference type="InterPro" id="IPR002209">
    <property type="entry name" value="Fibroblast_GF_fam"/>
</dbReference>
<comment type="caution">
    <text evidence="2">The sequence shown here is derived from an EMBL/GenBank/DDBJ whole genome shotgun (WGS) entry which is preliminary data.</text>
</comment>
<dbReference type="AlphaFoldDB" id="A0A8X6P2W1"/>
<dbReference type="OrthoDB" id="5988014at2759"/>
<gene>
    <name evidence="2" type="primary">fgf17</name>
    <name evidence="2" type="ORF">NPIL_440861</name>
</gene>
<keyword evidence="3" id="KW-1185">Reference proteome</keyword>
<dbReference type="Proteomes" id="UP000887013">
    <property type="component" value="Unassembled WGS sequence"/>
</dbReference>
<dbReference type="GO" id="GO:0008083">
    <property type="term" value="F:growth factor activity"/>
    <property type="evidence" value="ECO:0007669"/>
    <property type="project" value="InterPro"/>
</dbReference>
<protein>
    <submittedName>
        <fullName evidence="2">Fibroblast growth factor 17</fullName>
    </submittedName>
</protein>
<organism evidence="2 3">
    <name type="scientific">Nephila pilipes</name>
    <name type="common">Giant wood spider</name>
    <name type="synonym">Nephila maculata</name>
    <dbReference type="NCBI Taxonomy" id="299642"/>
    <lineage>
        <taxon>Eukaryota</taxon>
        <taxon>Metazoa</taxon>
        <taxon>Ecdysozoa</taxon>
        <taxon>Arthropoda</taxon>
        <taxon>Chelicerata</taxon>
        <taxon>Arachnida</taxon>
        <taxon>Araneae</taxon>
        <taxon>Araneomorphae</taxon>
        <taxon>Entelegynae</taxon>
        <taxon>Araneoidea</taxon>
        <taxon>Nephilidae</taxon>
        <taxon>Nephila</taxon>
    </lineage>
</organism>
<sequence length="243" mass="28339">MSSHAIDCHHWIHADRHMCAKRPPVNLVILSLLMMVVCKDIIADVNRRDGATKFRLMLDRSNSLHTFIRNYKFVNHCSEKQIELIGNSVTALGNPDSPNSNLIIQTAHYKNLHGFHIIGQKNGRYLCFNKRSKLILKFSGTSARCIFEEKLSPEYFTKLNSVYNRKWFIGFNSKGKPILGSDTMSHKNRCFYFTKRGGRFYLDGLHENRNYGPKIPNPYKLAHLLREQKIRRRKRHSFISSCR</sequence>